<feature type="chain" id="PRO_5031109253" description="Neurotransmitter-gated ion-channel ligand-binding domain-containing protein" evidence="6">
    <location>
        <begin position="21"/>
        <end position="388"/>
    </location>
</feature>
<feature type="domain" description="Neurotransmitter-gated ion-channel ligand-binding" evidence="7">
    <location>
        <begin position="38"/>
        <end position="242"/>
    </location>
</feature>
<dbReference type="InterPro" id="IPR036734">
    <property type="entry name" value="Neur_chan_lig-bd_sf"/>
</dbReference>
<dbReference type="SUPFAM" id="SSF63712">
    <property type="entry name" value="Nicotinic receptor ligand binding domain-like"/>
    <property type="match status" value="1"/>
</dbReference>
<evidence type="ECO:0000256" key="2">
    <source>
        <dbReference type="ARBA" id="ARBA00022692"/>
    </source>
</evidence>
<comment type="subcellular location">
    <subcellularLocation>
        <location evidence="1">Membrane</location>
        <topology evidence="1">Multi-pass membrane protein</topology>
    </subcellularLocation>
</comment>
<dbReference type="PANTHER" id="PTHR18945">
    <property type="entry name" value="NEUROTRANSMITTER GATED ION CHANNEL"/>
    <property type="match status" value="1"/>
</dbReference>
<dbReference type="InterPro" id="IPR006202">
    <property type="entry name" value="Neur_chan_lig-bd"/>
</dbReference>
<accession>A0A7R9FN25</accession>
<evidence type="ECO:0000256" key="6">
    <source>
        <dbReference type="SAM" id="SignalP"/>
    </source>
</evidence>
<dbReference type="EMBL" id="OE001299">
    <property type="protein sequence ID" value="CAD7456480.1"/>
    <property type="molecule type" value="Genomic_DNA"/>
</dbReference>
<name>A0A7R9FN25_9NEOP</name>
<dbReference type="CDD" id="cd18989">
    <property type="entry name" value="LGIC_ECD_cation"/>
    <property type="match status" value="1"/>
</dbReference>
<dbReference type="PRINTS" id="PR00252">
    <property type="entry name" value="NRIONCHANNEL"/>
</dbReference>
<keyword evidence="2 5" id="KW-0812">Transmembrane</keyword>
<dbReference type="GO" id="GO:0005230">
    <property type="term" value="F:extracellular ligand-gated monoatomic ion channel activity"/>
    <property type="evidence" value="ECO:0007669"/>
    <property type="project" value="InterPro"/>
</dbReference>
<evidence type="ECO:0000256" key="5">
    <source>
        <dbReference type="SAM" id="Phobius"/>
    </source>
</evidence>
<dbReference type="Gene3D" id="2.70.170.10">
    <property type="entry name" value="Neurotransmitter-gated ion-channel ligand-binding domain"/>
    <property type="match status" value="1"/>
</dbReference>
<dbReference type="InterPro" id="IPR036719">
    <property type="entry name" value="Neuro-gated_channel_TM_sf"/>
</dbReference>
<evidence type="ECO:0000256" key="4">
    <source>
        <dbReference type="ARBA" id="ARBA00023136"/>
    </source>
</evidence>
<protein>
    <recommendedName>
        <fullName evidence="7">Neurotransmitter-gated ion-channel ligand-binding domain-containing protein</fullName>
    </recommendedName>
</protein>
<evidence type="ECO:0000313" key="8">
    <source>
        <dbReference type="EMBL" id="CAD7456480.1"/>
    </source>
</evidence>
<feature type="signal peptide" evidence="6">
    <location>
        <begin position="1"/>
        <end position="20"/>
    </location>
</feature>
<dbReference type="GO" id="GO:0004888">
    <property type="term" value="F:transmembrane signaling receptor activity"/>
    <property type="evidence" value="ECO:0007669"/>
    <property type="project" value="InterPro"/>
</dbReference>
<dbReference type="InterPro" id="IPR038050">
    <property type="entry name" value="Neuro_actylchol_rec"/>
</dbReference>
<sequence>MQRWCFSLLVIIKVSQVIEALGGSCPVDPHPVSSATVRLKNDKFCNYDTMMRPVTDASRSTIVKVFMWLKHLDFQETTNANELQIHAWMSWSWKDELLQWNPEDYEGVDELHLISGSIWVPDIALYSMVDMSSFTTFLLDAKCIVDHGGRVSCVPPTVYQALCVADLTKWPFDSHKCTLRLGSWGHTGEHINLTFLGQGYSTSEYEPNREWELLKLNATWRVERGTNHTFPTVVYDFYLKRHAGVPAAVVLVPALVLATLTLLSFWIEAGSSSRISLCSMNVFAHCLYLQYVGFQIPSNGDSCPKIVLFFRDSMLLAGMSLVITVIVQSLATLTSAPPGWLSSIFDWLLGYRAGQIMLLNVLTPKVSSSYKKQTQRSHADCLPKNSKY</sequence>
<reference evidence="8" key="1">
    <citation type="submission" date="2020-11" db="EMBL/GenBank/DDBJ databases">
        <authorList>
            <person name="Tran Van P."/>
        </authorList>
    </citation>
    <scope>NUCLEOTIDE SEQUENCE</scope>
</reference>
<dbReference type="FunFam" id="2.70.170.10:FF:000028">
    <property type="entry name" value="AcetylCholine Receptor"/>
    <property type="match status" value="1"/>
</dbReference>
<evidence type="ECO:0000259" key="7">
    <source>
        <dbReference type="Pfam" id="PF02931"/>
    </source>
</evidence>
<dbReference type="InterPro" id="IPR006201">
    <property type="entry name" value="Neur_channel"/>
</dbReference>
<dbReference type="AlphaFoldDB" id="A0A7R9FN25"/>
<dbReference type="SUPFAM" id="SSF90112">
    <property type="entry name" value="Neurotransmitter-gated ion-channel transmembrane pore"/>
    <property type="match status" value="1"/>
</dbReference>
<dbReference type="Pfam" id="PF02931">
    <property type="entry name" value="Neur_chan_LBD"/>
    <property type="match status" value="1"/>
</dbReference>
<dbReference type="Gene3D" id="1.20.58.390">
    <property type="entry name" value="Neurotransmitter-gated ion-channel transmembrane domain"/>
    <property type="match status" value="1"/>
</dbReference>
<keyword evidence="4 5" id="KW-0472">Membrane</keyword>
<proteinExistence type="predicted"/>
<keyword evidence="6" id="KW-0732">Signal</keyword>
<organism evidence="8">
    <name type="scientific">Timema tahoe</name>
    <dbReference type="NCBI Taxonomy" id="61484"/>
    <lineage>
        <taxon>Eukaryota</taxon>
        <taxon>Metazoa</taxon>
        <taxon>Ecdysozoa</taxon>
        <taxon>Arthropoda</taxon>
        <taxon>Hexapoda</taxon>
        <taxon>Insecta</taxon>
        <taxon>Pterygota</taxon>
        <taxon>Neoptera</taxon>
        <taxon>Polyneoptera</taxon>
        <taxon>Phasmatodea</taxon>
        <taxon>Timematodea</taxon>
        <taxon>Timematoidea</taxon>
        <taxon>Timematidae</taxon>
        <taxon>Timema</taxon>
    </lineage>
</organism>
<gene>
    <name evidence="8" type="ORF">TTEB3V08_LOCUS4508</name>
</gene>
<dbReference type="GO" id="GO:0016020">
    <property type="term" value="C:membrane"/>
    <property type="evidence" value="ECO:0007669"/>
    <property type="project" value="UniProtKB-SubCell"/>
</dbReference>
<feature type="transmembrane region" description="Helical" evidence="5">
    <location>
        <begin position="314"/>
        <end position="334"/>
    </location>
</feature>
<evidence type="ECO:0000256" key="3">
    <source>
        <dbReference type="ARBA" id="ARBA00022989"/>
    </source>
</evidence>
<evidence type="ECO:0000256" key="1">
    <source>
        <dbReference type="ARBA" id="ARBA00004141"/>
    </source>
</evidence>
<feature type="transmembrane region" description="Helical" evidence="5">
    <location>
        <begin position="245"/>
        <end position="267"/>
    </location>
</feature>
<keyword evidence="3 5" id="KW-1133">Transmembrane helix</keyword>